<organism evidence="2 3">
    <name type="scientific">Shewanella cyperi</name>
    <dbReference type="NCBI Taxonomy" id="2814292"/>
    <lineage>
        <taxon>Bacteria</taxon>
        <taxon>Pseudomonadati</taxon>
        <taxon>Pseudomonadota</taxon>
        <taxon>Gammaproteobacteria</taxon>
        <taxon>Alteromonadales</taxon>
        <taxon>Shewanellaceae</taxon>
        <taxon>Shewanella</taxon>
    </lineage>
</organism>
<keyword evidence="1" id="KW-0175">Coiled coil</keyword>
<proteinExistence type="predicted"/>
<reference evidence="2 3" key="1">
    <citation type="submission" date="2021-03" db="EMBL/GenBank/DDBJ databases">
        <title>Novel species identification of genus Shewanella.</title>
        <authorList>
            <person name="Liu G."/>
            <person name="Zhang Q."/>
        </authorList>
    </citation>
    <scope>NUCLEOTIDE SEQUENCE [LARGE SCALE GENOMIC DNA]</scope>
    <source>
        <strain evidence="2 3">FJAT-53726</strain>
    </source>
</reference>
<evidence type="ECO:0000313" key="2">
    <source>
        <dbReference type="EMBL" id="QSX31488.1"/>
    </source>
</evidence>
<dbReference type="RefSeq" id="WP_207326023.1">
    <property type="nucleotide sequence ID" value="NZ_CP071504.1"/>
</dbReference>
<accession>A0A975AMN0</accession>
<dbReference type="KEGG" id="scyp:JYB88_07695"/>
<dbReference type="AlphaFoldDB" id="A0A975AMN0"/>
<name>A0A975AMN0_9GAMM</name>
<keyword evidence="3" id="KW-1185">Reference proteome</keyword>
<evidence type="ECO:0000256" key="1">
    <source>
        <dbReference type="SAM" id="Coils"/>
    </source>
</evidence>
<feature type="coiled-coil region" evidence="1">
    <location>
        <begin position="55"/>
        <end position="109"/>
    </location>
</feature>
<dbReference type="EMBL" id="CP071504">
    <property type="protein sequence ID" value="QSX31488.1"/>
    <property type="molecule type" value="Genomic_DNA"/>
</dbReference>
<protein>
    <submittedName>
        <fullName evidence="2">Uncharacterized protein</fullName>
    </submittedName>
</protein>
<evidence type="ECO:0000313" key="3">
    <source>
        <dbReference type="Proteomes" id="UP000663281"/>
    </source>
</evidence>
<dbReference type="Proteomes" id="UP000663281">
    <property type="component" value="Chromosome"/>
</dbReference>
<gene>
    <name evidence="2" type="ORF">JYB88_07695</name>
</gene>
<sequence>MMNTKQKIVLPVAILTIIIVSALARTHLIESTGESSLKSAIASKYSEWESNRLAKLAAIKAKQEAEKEAELAKEKLIKETEEKQKLAMIKAEEKKKQELLDKWKKLSKEDKDRWYSSAVSSSYYKIKECAQSGGYPLISENNNDLLITGAWSLELYRGDTTNFKYSVVYKSGMTDVFTFYASLHFKPEDYNGYNYSASNKIKCVYK</sequence>